<evidence type="ECO:0000259" key="6">
    <source>
        <dbReference type="Pfam" id="PF17102"/>
    </source>
</evidence>
<name>A0A1B1NFY3_9MICO</name>
<feature type="domain" description="Stealth protein CR1 conserved region 1" evidence="5">
    <location>
        <begin position="237"/>
        <end position="262"/>
    </location>
</feature>
<dbReference type="KEGG" id="serj:SGUI_2934"/>
<reference evidence="8 9" key="1">
    <citation type="submission" date="2016-03" db="EMBL/GenBank/DDBJ databases">
        <title>Shallow-sea hydrothermal system.</title>
        <authorList>
            <person name="Tang K."/>
        </authorList>
    </citation>
    <scope>NUCLEOTIDE SEQUENCE [LARGE SCALE GENOMIC DNA]</scope>
    <source>
        <strain evidence="8 9">JLT9</strain>
    </source>
</reference>
<gene>
    <name evidence="8" type="ORF">SGUI_2934</name>
</gene>
<dbReference type="InterPro" id="IPR021520">
    <property type="entry name" value="Stealth_CR2"/>
</dbReference>
<dbReference type="PANTHER" id="PTHR24045">
    <property type="match status" value="1"/>
</dbReference>
<dbReference type="Proteomes" id="UP000092482">
    <property type="component" value="Chromosome"/>
</dbReference>
<evidence type="ECO:0000256" key="3">
    <source>
        <dbReference type="ARBA" id="ARBA00023169"/>
    </source>
</evidence>
<dbReference type="GO" id="GO:0000271">
    <property type="term" value="P:polysaccharide biosynthetic process"/>
    <property type="evidence" value="ECO:0007669"/>
    <property type="project" value="UniProtKB-KW"/>
</dbReference>
<evidence type="ECO:0000259" key="4">
    <source>
        <dbReference type="Pfam" id="PF11380"/>
    </source>
</evidence>
<evidence type="ECO:0000313" key="9">
    <source>
        <dbReference type="Proteomes" id="UP000092482"/>
    </source>
</evidence>
<dbReference type="STRING" id="1758689.SGUI_2934"/>
<accession>A0A1B1NFY3</accession>
<dbReference type="EMBL" id="CP014989">
    <property type="protein sequence ID" value="ANS80330.1"/>
    <property type="molecule type" value="Genomic_DNA"/>
</dbReference>
<dbReference type="Pfam" id="PF17102">
    <property type="entry name" value="Stealth_CR3"/>
    <property type="match status" value="1"/>
</dbReference>
<feature type="domain" description="Stealth protein CR2 conserved region 2" evidence="4">
    <location>
        <begin position="274"/>
        <end position="378"/>
    </location>
</feature>
<proteinExistence type="inferred from homology"/>
<evidence type="ECO:0000259" key="5">
    <source>
        <dbReference type="Pfam" id="PF17101"/>
    </source>
</evidence>
<keyword evidence="9" id="KW-1185">Reference proteome</keyword>
<organism evidence="8 9">
    <name type="scientific">Serinicoccus hydrothermalis</name>
    <dbReference type="NCBI Taxonomy" id="1758689"/>
    <lineage>
        <taxon>Bacteria</taxon>
        <taxon>Bacillati</taxon>
        <taxon>Actinomycetota</taxon>
        <taxon>Actinomycetes</taxon>
        <taxon>Micrococcales</taxon>
        <taxon>Ornithinimicrobiaceae</taxon>
        <taxon>Serinicoccus</taxon>
    </lineage>
</organism>
<dbReference type="InterPro" id="IPR047141">
    <property type="entry name" value="Stealth"/>
</dbReference>
<evidence type="ECO:0000256" key="1">
    <source>
        <dbReference type="ARBA" id="ARBA00007583"/>
    </source>
</evidence>
<sequence>MSEERRLAAIARRREALEAQDPSIRFVEGHGLDGPAREVTEFTAAGASEHNLRLVVDVLETAGIDYFLVRGRSRLRHVVGVHARDRAALLREMRERYRSSALHAVRPGAGGRAQVRSAYVDGALDGRIKRGPVIRFAEPVLSPAGRVLAGLDHGCDVEFWRDGQELLADEAGREGLAGLRCQTPPDALATSWVAPRVNRVADVLPPSARQPATRTVAGRDYPTVEPFAWTLPDEVAFPVDVVYTWVDGDDPEHAARRARYRGEQPSGIAANASRYSDHDELRYSLRSLHMYAPFVRHVYVVTDDQVPSWLDPDAPGITVVDHRDIFDEEALPTYNSHAIGTRLHHIAGLSERYLYLNDDVFLARPVGAETFFHANGIARVPFSPFQLGVGGLLDGEVAPNSAGKNVRALLAADFGRGITHKFKHAPHPQIRQVMLDLERAYPEEVAATTRSRFRSPADLGFAATMHHHYALFTGRAVPGEIAMRYVDIGAADAQERMAALDEGRPVDTFCLNDFDTGAESREEVQRMLGEFLTSRFPFPSPYEREPSTA</sequence>
<dbReference type="GO" id="GO:0016772">
    <property type="term" value="F:transferase activity, transferring phosphorus-containing groups"/>
    <property type="evidence" value="ECO:0007669"/>
    <property type="project" value="InterPro"/>
</dbReference>
<dbReference type="InterPro" id="IPR031356">
    <property type="entry name" value="Stealth_CR4"/>
</dbReference>
<keyword evidence="3" id="KW-0270">Exopolysaccharide synthesis</keyword>
<dbReference type="Pfam" id="PF17101">
    <property type="entry name" value="Stealth_CR1"/>
    <property type="match status" value="1"/>
</dbReference>
<keyword evidence="2 8" id="KW-0808">Transferase</keyword>
<evidence type="ECO:0000256" key="2">
    <source>
        <dbReference type="ARBA" id="ARBA00022679"/>
    </source>
</evidence>
<feature type="domain" description="Stealth protein CR4 conserved region 4" evidence="7">
    <location>
        <begin position="504"/>
        <end position="547"/>
    </location>
</feature>
<dbReference type="Pfam" id="PF11380">
    <property type="entry name" value="Stealth_CR2"/>
    <property type="match status" value="1"/>
</dbReference>
<dbReference type="InterPro" id="IPR031357">
    <property type="entry name" value="Stealth_CR3"/>
</dbReference>
<dbReference type="PATRIC" id="fig|1758689.4.peg.3061"/>
<comment type="similarity">
    <text evidence="1">Belongs to the stealth family.</text>
</comment>
<evidence type="ECO:0000313" key="8">
    <source>
        <dbReference type="EMBL" id="ANS80330.1"/>
    </source>
</evidence>
<feature type="domain" description="Stealth protein CR3 conserved region 3" evidence="6">
    <location>
        <begin position="423"/>
        <end position="470"/>
    </location>
</feature>
<evidence type="ECO:0000259" key="7">
    <source>
        <dbReference type="Pfam" id="PF17103"/>
    </source>
</evidence>
<dbReference type="AlphaFoldDB" id="A0A1B1NFY3"/>
<dbReference type="InterPro" id="IPR031358">
    <property type="entry name" value="Stealth_CR1"/>
</dbReference>
<dbReference type="Pfam" id="PF17103">
    <property type="entry name" value="Stealth_CR4"/>
    <property type="match status" value="1"/>
</dbReference>
<dbReference type="PANTHER" id="PTHR24045:SF0">
    <property type="entry name" value="N-ACETYLGLUCOSAMINE-1-PHOSPHOTRANSFERASE SUBUNITS ALPHA_BETA"/>
    <property type="match status" value="1"/>
</dbReference>
<protein>
    <submittedName>
        <fullName evidence="8">Glycosyltransferase</fullName>
    </submittedName>
</protein>